<comment type="subcellular location">
    <subcellularLocation>
        <location evidence="1 13">Cytoplasm</location>
    </subcellularLocation>
</comment>
<evidence type="ECO:0000256" key="13">
    <source>
        <dbReference type="HAMAP-Rule" id="MF_00041"/>
    </source>
</evidence>
<accession>G9WYL1</accession>
<evidence type="ECO:0000259" key="14">
    <source>
        <dbReference type="SMART" id="SM00840"/>
    </source>
</evidence>
<dbReference type="AlphaFoldDB" id="G9WYL1"/>
<feature type="binding site" evidence="13">
    <location>
        <position position="236"/>
    </location>
    <ligand>
        <name>Zn(2+)</name>
        <dbReference type="ChEBI" id="CHEBI:29105"/>
    </ligand>
</feature>
<evidence type="ECO:0000256" key="12">
    <source>
        <dbReference type="ARBA" id="ARBA00047398"/>
    </source>
</evidence>
<evidence type="ECO:0000256" key="7">
    <source>
        <dbReference type="ARBA" id="ARBA00022741"/>
    </source>
</evidence>
<dbReference type="PANTHER" id="PTHR10890">
    <property type="entry name" value="CYSTEINYL-TRNA SYNTHETASE"/>
    <property type="match status" value="1"/>
</dbReference>
<evidence type="ECO:0000256" key="4">
    <source>
        <dbReference type="ARBA" id="ARBA00022490"/>
    </source>
</evidence>
<dbReference type="HOGENOM" id="CLU_013528_0_1_9"/>
<keyword evidence="9 13" id="KW-0067">ATP-binding</keyword>
<evidence type="ECO:0000256" key="3">
    <source>
        <dbReference type="ARBA" id="ARBA00011245"/>
    </source>
</evidence>
<reference evidence="15 16" key="1">
    <citation type="submission" date="2011-08" db="EMBL/GenBank/DDBJ databases">
        <title>The Genome Sequence of Eubacteriaceae bacterium ACC19a.</title>
        <authorList>
            <consortium name="The Broad Institute Genome Sequencing Platform"/>
            <person name="Earl A."/>
            <person name="Ward D."/>
            <person name="Feldgarden M."/>
            <person name="Gevers D."/>
            <person name="Sizova M."/>
            <person name="Hazen A."/>
            <person name="Epstein S."/>
            <person name="Young S.K."/>
            <person name="Zeng Q."/>
            <person name="Gargeya S."/>
            <person name="Fitzgerald M."/>
            <person name="Haas B."/>
            <person name="Abouelleil A."/>
            <person name="Alvarado L."/>
            <person name="Arachchi H.M."/>
            <person name="Berlin A."/>
            <person name="Brown A."/>
            <person name="Chapman S.B."/>
            <person name="Chen Z."/>
            <person name="Dunbar C."/>
            <person name="Freedman E."/>
            <person name="Gearin G."/>
            <person name="Gellesch M."/>
            <person name="Goldberg J."/>
            <person name="Griggs A."/>
            <person name="Gujja S."/>
            <person name="Heiman D."/>
            <person name="Howarth C."/>
            <person name="Larson L."/>
            <person name="Lui A."/>
            <person name="MacDonald P.J.P."/>
            <person name="Montmayeur A."/>
            <person name="Murphy C."/>
            <person name="Neiman D."/>
            <person name="Pearson M."/>
            <person name="Priest M."/>
            <person name="Roberts A."/>
            <person name="Saif S."/>
            <person name="Shea T."/>
            <person name="Shenoy N."/>
            <person name="Sisk P."/>
            <person name="Stolte C."/>
            <person name="Sykes S."/>
            <person name="Wortman J."/>
            <person name="Nusbaum C."/>
            <person name="Birren B."/>
        </authorList>
    </citation>
    <scope>NUCLEOTIDE SEQUENCE [LARGE SCALE GENOMIC DNA]</scope>
    <source>
        <strain evidence="15 16">ACC19a</strain>
    </source>
</reference>
<feature type="binding site" evidence="13">
    <location>
        <position position="267"/>
    </location>
    <ligand>
        <name>ATP</name>
        <dbReference type="ChEBI" id="CHEBI:30616"/>
    </ligand>
</feature>
<feature type="short sequence motif" description="'HIGH' region" evidence="13">
    <location>
        <begin position="29"/>
        <end position="39"/>
    </location>
</feature>
<organism evidence="15 16">
    <name type="scientific">Peptoanaerobacter stomatis</name>
    <dbReference type="NCBI Taxonomy" id="796937"/>
    <lineage>
        <taxon>Bacteria</taxon>
        <taxon>Bacillati</taxon>
        <taxon>Bacillota</taxon>
        <taxon>Clostridia</taxon>
        <taxon>Peptostreptococcales</taxon>
        <taxon>Filifactoraceae</taxon>
        <taxon>Peptoanaerobacter</taxon>
    </lineage>
</organism>
<protein>
    <recommendedName>
        <fullName evidence="13">Cysteine--tRNA ligase</fullName>
        <ecNumber evidence="13">6.1.1.16</ecNumber>
    </recommendedName>
    <alternativeName>
        <fullName evidence="13">Cysteinyl-tRNA synthetase</fullName>
        <shortName evidence="13">CysRS</shortName>
    </alternativeName>
</protein>
<evidence type="ECO:0000256" key="8">
    <source>
        <dbReference type="ARBA" id="ARBA00022833"/>
    </source>
</evidence>
<dbReference type="RefSeq" id="WP_009525497.1">
    <property type="nucleotide sequence ID" value="NZ_JH414552.1"/>
</dbReference>
<dbReference type="SUPFAM" id="SSF47323">
    <property type="entry name" value="Anticodon-binding domain of a subclass of class I aminoacyl-tRNA synthetases"/>
    <property type="match status" value="1"/>
</dbReference>
<keyword evidence="11 13" id="KW-0030">Aminoacyl-tRNA synthetase</keyword>
<dbReference type="InterPro" id="IPR024909">
    <property type="entry name" value="Cys-tRNA/MSH_ligase"/>
</dbReference>
<dbReference type="GO" id="GO:0005524">
    <property type="term" value="F:ATP binding"/>
    <property type="evidence" value="ECO:0007669"/>
    <property type="project" value="UniProtKB-UniRule"/>
</dbReference>
<dbReference type="Pfam" id="PF01406">
    <property type="entry name" value="tRNA-synt_1e"/>
    <property type="match status" value="1"/>
</dbReference>
<keyword evidence="10 13" id="KW-0648">Protein biosynthesis</keyword>
<dbReference type="PATRIC" id="fig|796937.3.peg.455"/>
<dbReference type="InterPro" id="IPR009080">
    <property type="entry name" value="tRNAsynth_Ia_anticodon-bd"/>
</dbReference>
<dbReference type="InterPro" id="IPR015273">
    <property type="entry name" value="Cys-tRNA-synt_Ia_DALR"/>
</dbReference>
<dbReference type="NCBIfam" id="TIGR00435">
    <property type="entry name" value="cysS"/>
    <property type="match status" value="1"/>
</dbReference>
<evidence type="ECO:0000256" key="11">
    <source>
        <dbReference type="ARBA" id="ARBA00023146"/>
    </source>
</evidence>
<dbReference type="GO" id="GO:0004817">
    <property type="term" value="F:cysteine-tRNA ligase activity"/>
    <property type="evidence" value="ECO:0007669"/>
    <property type="project" value="UniProtKB-UniRule"/>
</dbReference>
<dbReference type="GO" id="GO:0005829">
    <property type="term" value="C:cytosol"/>
    <property type="evidence" value="ECO:0007669"/>
    <property type="project" value="TreeGrafter"/>
</dbReference>
<sequence length="466" mass="53821">MKIYNTMSSQKEEFKELEKGKVKMYSCGPTVYNYFHIGNARPFIVFDTLRNYLEYIGYEVTFVQNFTDVDDKIIIKANEEGITPIQLADKYIEEYFKDAKAIGIRKATVHPRVTENIKEIIDFIQDLIDKGFAYVLGNDVYFEVKKFKEYGKLSHKNIDDLLSGARIEINDEKRAPIDFALWKGKKEGEIGWDSPWGQGRPGWHIECSVMSNKYLGESIDIHSGGQDLIFPHHENEIAQSEARSSHTFANYWMHNGYINVDNEKMSKSLGNFFTVRDVLKEFDGDTLRFFMLSAHYRSPINYSKDMLNQAKSSLERIKNCKNNLNFILTKIDKTDMSEQEKENVAYLQECKTNFIDKMNDDLNTADAITAIFDLVKFANTNVSIDSSKVFVQQTLDMLNELTAVLNIAMDKADEDVDVAKIEELIEQRNIAKKSKDFAKADEIRDELKQMGIEIKDTRQGVQWSRI</sequence>
<dbReference type="InterPro" id="IPR056411">
    <property type="entry name" value="CysS_C"/>
</dbReference>
<name>G9WYL1_9FIRM</name>
<dbReference type="HAMAP" id="MF_00041">
    <property type="entry name" value="Cys_tRNA_synth"/>
    <property type="match status" value="1"/>
</dbReference>
<dbReference type="EC" id="6.1.1.16" evidence="13"/>
<comment type="subunit">
    <text evidence="3 13">Monomer.</text>
</comment>
<evidence type="ECO:0000256" key="1">
    <source>
        <dbReference type="ARBA" id="ARBA00004496"/>
    </source>
</evidence>
<comment type="similarity">
    <text evidence="2 13">Belongs to the class-I aminoacyl-tRNA synthetase family.</text>
</comment>
<feature type="domain" description="Cysteinyl-tRNA synthetase class Ia DALR" evidence="14">
    <location>
        <begin position="353"/>
        <end position="416"/>
    </location>
</feature>
<dbReference type="InterPro" id="IPR015803">
    <property type="entry name" value="Cys-tRNA-ligase"/>
</dbReference>
<dbReference type="SMART" id="SM00840">
    <property type="entry name" value="DALR_2"/>
    <property type="match status" value="1"/>
</dbReference>
<comment type="cofactor">
    <cofactor evidence="13">
        <name>Zn(2+)</name>
        <dbReference type="ChEBI" id="CHEBI:29105"/>
    </cofactor>
    <text evidence="13">Binds 1 zinc ion per subunit.</text>
</comment>
<comment type="caution">
    <text evidence="15">The sequence shown here is derived from an EMBL/GenBank/DDBJ whole genome shotgun (WGS) entry which is preliminary data.</text>
</comment>
<feature type="short sequence motif" description="'KMSKS' region" evidence="13">
    <location>
        <begin position="264"/>
        <end position="268"/>
    </location>
</feature>
<dbReference type="EMBL" id="AFZE01000003">
    <property type="protein sequence ID" value="EHL16422.1"/>
    <property type="molecule type" value="Genomic_DNA"/>
</dbReference>
<dbReference type="InterPro" id="IPR032678">
    <property type="entry name" value="tRNA-synt_1_cat_dom"/>
</dbReference>
<dbReference type="GO" id="GO:0006423">
    <property type="term" value="P:cysteinyl-tRNA aminoacylation"/>
    <property type="evidence" value="ECO:0007669"/>
    <property type="project" value="UniProtKB-UniRule"/>
</dbReference>
<keyword evidence="8 13" id="KW-0862">Zinc</keyword>
<feature type="binding site" evidence="13">
    <location>
        <position position="207"/>
    </location>
    <ligand>
        <name>Zn(2+)</name>
        <dbReference type="ChEBI" id="CHEBI:29105"/>
    </ligand>
</feature>
<dbReference type="Gene3D" id="1.20.120.1910">
    <property type="entry name" value="Cysteine-tRNA ligase, C-terminal anti-codon recognition domain"/>
    <property type="match status" value="1"/>
</dbReference>
<dbReference type="PANTHER" id="PTHR10890:SF3">
    <property type="entry name" value="CYSTEINE--TRNA LIGASE, CYTOPLASMIC"/>
    <property type="match status" value="1"/>
</dbReference>
<evidence type="ECO:0000256" key="2">
    <source>
        <dbReference type="ARBA" id="ARBA00005594"/>
    </source>
</evidence>
<keyword evidence="4 13" id="KW-0963">Cytoplasm</keyword>
<keyword evidence="5 13" id="KW-0436">Ligase</keyword>
<dbReference type="Proteomes" id="UP000006437">
    <property type="component" value="Unassembled WGS sequence"/>
</dbReference>
<feature type="binding site" evidence="13">
    <location>
        <position position="232"/>
    </location>
    <ligand>
        <name>Zn(2+)</name>
        <dbReference type="ChEBI" id="CHEBI:29105"/>
    </ligand>
</feature>
<gene>
    <name evidence="13" type="primary">cysS</name>
    <name evidence="15" type="ORF">HMPREF9629_01262</name>
</gene>
<feature type="binding site" evidence="13">
    <location>
        <position position="27"/>
    </location>
    <ligand>
        <name>Zn(2+)</name>
        <dbReference type="ChEBI" id="CHEBI:29105"/>
    </ligand>
</feature>
<evidence type="ECO:0000256" key="6">
    <source>
        <dbReference type="ARBA" id="ARBA00022723"/>
    </source>
</evidence>
<keyword evidence="6 13" id="KW-0479">Metal-binding</keyword>
<dbReference type="CDD" id="cd00672">
    <property type="entry name" value="CysRS_core"/>
    <property type="match status" value="1"/>
</dbReference>
<dbReference type="FunFam" id="3.40.50.620:FF:000009">
    <property type="entry name" value="Cysteine--tRNA ligase"/>
    <property type="match status" value="1"/>
</dbReference>
<dbReference type="SUPFAM" id="SSF52374">
    <property type="entry name" value="Nucleotidylyl transferase"/>
    <property type="match status" value="1"/>
</dbReference>
<evidence type="ECO:0000256" key="9">
    <source>
        <dbReference type="ARBA" id="ARBA00022840"/>
    </source>
</evidence>
<dbReference type="Pfam" id="PF09190">
    <property type="entry name" value="DALR_2"/>
    <property type="match status" value="1"/>
</dbReference>
<proteinExistence type="inferred from homology"/>
<evidence type="ECO:0000313" key="16">
    <source>
        <dbReference type="Proteomes" id="UP000006437"/>
    </source>
</evidence>
<keyword evidence="7 13" id="KW-0547">Nucleotide-binding</keyword>
<comment type="catalytic activity">
    <reaction evidence="12 13">
        <text>tRNA(Cys) + L-cysteine + ATP = L-cysteinyl-tRNA(Cys) + AMP + diphosphate</text>
        <dbReference type="Rhea" id="RHEA:17773"/>
        <dbReference type="Rhea" id="RHEA-COMP:9661"/>
        <dbReference type="Rhea" id="RHEA-COMP:9679"/>
        <dbReference type="ChEBI" id="CHEBI:30616"/>
        <dbReference type="ChEBI" id="CHEBI:33019"/>
        <dbReference type="ChEBI" id="CHEBI:35235"/>
        <dbReference type="ChEBI" id="CHEBI:78442"/>
        <dbReference type="ChEBI" id="CHEBI:78517"/>
        <dbReference type="ChEBI" id="CHEBI:456215"/>
        <dbReference type="EC" id="6.1.1.16"/>
    </reaction>
</comment>
<dbReference type="Gene3D" id="3.40.50.620">
    <property type="entry name" value="HUPs"/>
    <property type="match status" value="1"/>
</dbReference>
<dbReference type="InterPro" id="IPR014729">
    <property type="entry name" value="Rossmann-like_a/b/a_fold"/>
</dbReference>
<dbReference type="GO" id="GO:0008270">
    <property type="term" value="F:zinc ion binding"/>
    <property type="evidence" value="ECO:0007669"/>
    <property type="project" value="UniProtKB-UniRule"/>
</dbReference>
<dbReference type="PRINTS" id="PR00983">
    <property type="entry name" value="TRNASYNTHCYS"/>
</dbReference>
<evidence type="ECO:0000313" key="15">
    <source>
        <dbReference type="EMBL" id="EHL16422.1"/>
    </source>
</evidence>
<evidence type="ECO:0000256" key="5">
    <source>
        <dbReference type="ARBA" id="ARBA00022598"/>
    </source>
</evidence>
<dbReference type="Pfam" id="PF23493">
    <property type="entry name" value="CysS_C"/>
    <property type="match status" value="1"/>
</dbReference>
<evidence type="ECO:0000256" key="10">
    <source>
        <dbReference type="ARBA" id="ARBA00022917"/>
    </source>
</evidence>